<accession>A0AAV4AQ47</accession>
<dbReference type="EMBL" id="BLXT01003974">
    <property type="protein sequence ID" value="GFO08683.1"/>
    <property type="molecule type" value="Genomic_DNA"/>
</dbReference>
<organism evidence="1 2">
    <name type="scientific">Plakobranchus ocellatus</name>
    <dbReference type="NCBI Taxonomy" id="259542"/>
    <lineage>
        <taxon>Eukaryota</taxon>
        <taxon>Metazoa</taxon>
        <taxon>Spiralia</taxon>
        <taxon>Lophotrochozoa</taxon>
        <taxon>Mollusca</taxon>
        <taxon>Gastropoda</taxon>
        <taxon>Heterobranchia</taxon>
        <taxon>Euthyneura</taxon>
        <taxon>Panpulmonata</taxon>
        <taxon>Sacoglossa</taxon>
        <taxon>Placobranchoidea</taxon>
        <taxon>Plakobranchidae</taxon>
        <taxon>Plakobranchus</taxon>
    </lineage>
</organism>
<dbReference type="Proteomes" id="UP000735302">
    <property type="component" value="Unassembled WGS sequence"/>
</dbReference>
<proteinExistence type="predicted"/>
<protein>
    <submittedName>
        <fullName evidence="1">Uncharacterized protein</fullName>
    </submittedName>
</protein>
<sequence length="144" mass="16059">MSVINDGISSVLSEPGMEGSWSGRYRVDVNPALEKILRQDEEGKRYTHETEAGFPRIPPTPLTRKHMCLKPHSKHFAFFNIASPQQDDLRLSDPLSGQDASERARIRNRMVPADLRADSLATVLLMPHSKNPGVGVGQGVVYFY</sequence>
<name>A0AAV4AQ47_9GAST</name>
<keyword evidence="2" id="KW-1185">Reference proteome</keyword>
<dbReference type="AlphaFoldDB" id="A0AAV4AQ47"/>
<evidence type="ECO:0000313" key="1">
    <source>
        <dbReference type="EMBL" id="GFO08683.1"/>
    </source>
</evidence>
<gene>
    <name evidence="1" type="ORF">PoB_003518800</name>
</gene>
<evidence type="ECO:0000313" key="2">
    <source>
        <dbReference type="Proteomes" id="UP000735302"/>
    </source>
</evidence>
<comment type="caution">
    <text evidence="1">The sequence shown here is derived from an EMBL/GenBank/DDBJ whole genome shotgun (WGS) entry which is preliminary data.</text>
</comment>
<reference evidence="1 2" key="1">
    <citation type="journal article" date="2021" name="Elife">
        <title>Chloroplast acquisition without the gene transfer in kleptoplastic sea slugs, Plakobranchus ocellatus.</title>
        <authorList>
            <person name="Maeda T."/>
            <person name="Takahashi S."/>
            <person name="Yoshida T."/>
            <person name="Shimamura S."/>
            <person name="Takaki Y."/>
            <person name="Nagai Y."/>
            <person name="Toyoda A."/>
            <person name="Suzuki Y."/>
            <person name="Arimoto A."/>
            <person name="Ishii H."/>
            <person name="Satoh N."/>
            <person name="Nishiyama T."/>
            <person name="Hasebe M."/>
            <person name="Maruyama T."/>
            <person name="Minagawa J."/>
            <person name="Obokata J."/>
            <person name="Shigenobu S."/>
        </authorList>
    </citation>
    <scope>NUCLEOTIDE SEQUENCE [LARGE SCALE GENOMIC DNA]</scope>
</reference>